<dbReference type="VEuPathDB" id="VectorBase:ISCI000917"/>
<organism>
    <name type="scientific">Ixodes scapularis</name>
    <name type="common">Black-legged tick</name>
    <name type="synonym">Deer tick</name>
    <dbReference type="NCBI Taxonomy" id="6945"/>
    <lineage>
        <taxon>Eukaryota</taxon>
        <taxon>Metazoa</taxon>
        <taxon>Ecdysozoa</taxon>
        <taxon>Arthropoda</taxon>
        <taxon>Chelicerata</taxon>
        <taxon>Arachnida</taxon>
        <taxon>Acari</taxon>
        <taxon>Parasitiformes</taxon>
        <taxon>Ixodida</taxon>
        <taxon>Ixodoidea</taxon>
        <taxon>Ixodidae</taxon>
        <taxon>Ixodinae</taxon>
        <taxon>Ixodes</taxon>
    </lineage>
</organism>
<proteinExistence type="predicted"/>
<evidence type="ECO:0000313" key="1">
    <source>
        <dbReference type="EMBL" id="EEC02467.1"/>
    </source>
</evidence>
<gene>
    <name evidence="2" type="primary">8025661</name>
    <name evidence="1" type="ORF">IscW_ISCW000917</name>
</gene>
<evidence type="ECO:0000313" key="3">
    <source>
        <dbReference type="Proteomes" id="UP000001555"/>
    </source>
</evidence>
<dbReference type="HOGENOM" id="CLU_1166976_0_0_1"/>
<sequence length="238" mass="28070">MEKMRRSNLFWSLESGGFGLMNVTLKLYVQRFLSFRDQRDPVLTTAFHCLGYGNLQQWMVSTTSRATTSRHLRYYKEVGDSIRFFLVHFSWEYLLMVKRKTLYWDTVSAVLPVPLYRQCVNAPNSSSVFKQLRKLPVPTSSKDFFVFFRVEVLPVKVWLDKKGFFVPWSLNCALIGATETLHHVFVECSKAYLFWAELKWLYEIVWNVFKWLCLESKEQSPTVLRVLVVLGLHAVWRS</sequence>
<accession>B7P795</accession>
<evidence type="ECO:0000313" key="2">
    <source>
        <dbReference type="EnsemblMetazoa" id="ISCW000917-PA"/>
    </source>
</evidence>
<dbReference type="VEuPathDB" id="VectorBase:ISCW000917"/>
<dbReference type="InParanoid" id="B7P795"/>
<protein>
    <recommendedName>
        <fullName evidence="4">Reverse transcriptase zinc-binding domain-containing protein</fullName>
    </recommendedName>
</protein>
<reference evidence="2" key="2">
    <citation type="submission" date="2020-05" db="UniProtKB">
        <authorList>
            <consortium name="EnsemblMetazoa"/>
        </authorList>
    </citation>
    <scope>IDENTIFICATION</scope>
    <source>
        <strain evidence="2">wikel</strain>
    </source>
</reference>
<dbReference type="VEuPathDB" id="VectorBase:ISCP_034155"/>
<dbReference type="PaxDb" id="6945-B7P795"/>
<evidence type="ECO:0008006" key="4">
    <source>
        <dbReference type="Google" id="ProtNLM"/>
    </source>
</evidence>
<dbReference type="EnsemblMetazoa" id="ISCW000917-RA">
    <property type="protein sequence ID" value="ISCW000917-PA"/>
    <property type="gene ID" value="ISCW000917"/>
</dbReference>
<reference evidence="1 3" key="1">
    <citation type="submission" date="2008-03" db="EMBL/GenBank/DDBJ databases">
        <title>Annotation of Ixodes scapularis.</title>
        <authorList>
            <consortium name="Ixodes scapularis Genome Project Consortium"/>
            <person name="Caler E."/>
            <person name="Hannick L.I."/>
            <person name="Bidwell S."/>
            <person name="Joardar V."/>
            <person name="Thiagarajan M."/>
            <person name="Amedeo P."/>
            <person name="Galinsky K.J."/>
            <person name="Schobel S."/>
            <person name="Inman J."/>
            <person name="Hostetler J."/>
            <person name="Miller J."/>
            <person name="Hammond M."/>
            <person name="Megy K."/>
            <person name="Lawson D."/>
            <person name="Kodira C."/>
            <person name="Sutton G."/>
            <person name="Meyer J."/>
            <person name="Hill C.A."/>
            <person name="Birren B."/>
            <person name="Nene V."/>
            <person name="Collins F."/>
            <person name="Alarcon-Chaidez F."/>
            <person name="Wikel S."/>
            <person name="Strausberg R."/>
        </authorList>
    </citation>
    <scope>NUCLEOTIDE SEQUENCE [LARGE SCALE GENOMIC DNA]</scope>
    <source>
        <strain evidence="3">Wikel</strain>
        <strain evidence="1">Wikel colony</strain>
    </source>
</reference>
<dbReference type="Proteomes" id="UP000001555">
    <property type="component" value="Unassembled WGS sequence"/>
</dbReference>
<keyword evidence="3" id="KW-1185">Reference proteome</keyword>
<dbReference type="EMBL" id="DS650490">
    <property type="protein sequence ID" value="EEC02467.1"/>
    <property type="molecule type" value="Genomic_DNA"/>
</dbReference>
<dbReference type="EMBL" id="ABJB010386781">
    <property type="status" value="NOT_ANNOTATED_CDS"/>
    <property type="molecule type" value="Genomic_DNA"/>
</dbReference>
<dbReference type="AlphaFoldDB" id="B7P795"/>
<dbReference type="OrthoDB" id="6489352at2759"/>
<name>B7P795_IXOSC</name>